<organism evidence="3">
    <name type="scientific">Gibberella zeae</name>
    <name type="common">Wheat head blight fungus</name>
    <name type="synonym">Fusarium graminearum</name>
    <dbReference type="NCBI Taxonomy" id="5518"/>
    <lineage>
        <taxon>Eukaryota</taxon>
        <taxon>Fungi</taxon>
        <taxon>Dikarya</taxon>
        <taxon>Ascomycota</taxon>
        <taxon>Pezizomycotina</taxon>
        <taxon>Sordariomycetes</taxon>
        <taxon>Hypocreomycetidae</taxon>
        <taxon>Hypocreales</taxon>
        <taxon>Nectriaceae</taxon>
        <taxon>Fusarium</taxon>
    </lineage>
</organism>
<reference evidence="2" key="2">
    <citation type="submission" date="2021-03" db="EMBL/GenBank/DDBJ databases">
        <authorList>
            <person name="Alouane T."/>
            <person name="Langin T."/>
            <person name="Bonhomme L."/>
        </authorList>
    </citation>
    <scope>NUCLEOTIDE SEQUENCE</scope>
    <source>
        <strain evidence="2">MDC_Fg202</strain>
    </source>
</reference>
<evidence type="ECO:0000313" key="3">
    <source>
        <dbReference type="EMBL" id="VIO53870.1"/>
    </source>
</evidence>
<dbReference type="Proteomes" id="UP000746612">
    <property type="component" value="Unassembled WGS sequence"/>
</dbReference>
<feature type="region of interest" description="Disordered" evidence="1">
    <location>
        <begin position="56"/>
        <end position="86"/>
    </location>
</feature>
<dbReference type="EMBL" id="CAAKMV010000077">
    <property type="protein sequence ID" value="VIO53870.1"/>
    <property type="molecule type" value="Genomic_DNA"/>
</dbReference>
<sequence length="150" mass="16686">ELSIHQSIDTAQEHKQLSQPHLGFLLLYNLNKSPLIQISSRQSIVEVIMAATNNPSADINLSKDDPKPKPPWPTDPMLRSCGEARRKSVRIGERNKENRNAYASGSNLENGRTKNYGTITIRPCFLCTPTRCAVVGLTQSHQYTMGNPTV</sequence>
<evidence type="ECO:0000313" key="2">
    <source>
        <dbReference type="EMBL" id="CAG1996334.1"/>
    </source>
</evidence>
<proteinExistence type="predicted"/>
<dbReference type="EMBL" id="CAJPIJ010000159">
    <property type="protein sequence ID" value="CAG1996334.1"/>
    <property type="molecule type" value="Genomic_DNA"/>
</dbReference>
<gene>
    <name evidence="3" type="ORF">FUG_LOCUS103899</name>
    <name evidence="2" type="ORF">MDCFG202_LOCUS409310</name>
</gene>
<dbReference type="AlphaFoldDB" id="A0A4E9D5N7"/>
<feature type="non-terminal residue" evidence="3">
    <location>
        <position position="1"/>
    </location>
</feature>
<protein>
    <submittedName>
        <fullName evidence="3">Uncharacterized protein</fullName>
    </submittedName>
</protein>
<reference evidence="3" key="1">
    <citation type="submission" date="2019-04" db="EMBL/GenBank/DDBJ databases">
        <authorList>
            <person name="Melise S."/>
            <person name="Noan J."/>
            <person name="Okalmin O."/>
        </authorList>
    </citation>
    <scope>NUCLEOTIDE SEQUENCE</scope>
    <source>
        <strain evidence="3">FN9</strain>
    </source>
</reference>
<evidence type="ECO:0000256" key="1">
    <source>
        <dbReference type="SAM" id="MobiDB-lite"/>
    </source>
</evidence>
<accession>A0A4E9D5N7</accession>
<name>A0A4E9D5N7_GIBZA</name>